<gene>
    <name evidence="3" type="ORF">FEM41_05380</name>
</gene>
<dbReference type="Proteomes" id="UP000302163">
    <property type="component" value="Chromosome"/>
</dbReference>
<evidence type="ECO:0000256" key="1">
    <source>
        <dbReference type="SAM" id="MobiDB-lite"/>
    </source>
</evidence>
<feature type="compositionally biased region" description="Basic residues" evidence="1">
    <location>
        <begin position="51"/>
        <end position="61"/>
    </location>
</feature>
<dbReference type="KEGG" id="izh:FEM41_05380"/>
<keyword evidence="4" id="KW-1185">Reference proteome</keyword>
<protein>
    <recommendedName>
        <fullName evidence="5">High mobility group protein Z</fullName>
    </recommendedName>
</protein>
<keyword evidence="2" id="KW-1133">Transmembrane helix</keyword>
<evidence type="ECO:0000313" key="4">
    <source>
        <dbReference type="Proteomes" id="UP000302163"/>
    </source>
</evidence>
<accession>A0A4V1G7C1</accession>
<dbReference type="AlphaFoldDB" id="A0A4V1G7C1"/>
<evidence type="ECO:0008006" key="5">
    <source>
        <dbReference type="Google" id="ProtNLM"/>
    </source>
</evidence>
<name>A0A4V1G7C1_9ENTR</name>
<feature type="transmembrane region" description="Helical" evidence="2">
    <location>
        <begin position="6"/>
        <end position="23"/>
    </location>
</feature>
<proteinExistence type="predicted"/>
<evidence type="ECO:0000256" key="2">
    <source>
        <dbReference type="SAM" id="Phobius"/>
    </source>
</evidence>
<sequence length="61" mass="7251">MGPLVLIIVLPIACYLLWLFVKLQRLSRRQRWLRNRMMARGSGGASYPGRAGRRLRRRRKE</sequence>
<organism evidence="3 4">
    <name type="scientific">Jejubacter calystegiae</name>
    <dbReference type="NCBI Taxonomy" id="2579935"/>
    <lineage>
        <taxon>Bacteria</taxon>
        <taxon>Pseudomonadati</taxon>
        <taxon>Pseudomonadota</taxon>
        <taxon>Gammaproteobacteria</taxon>
        <taxon>Enterobacterales</taxon>
        <taxon>Enterobacteriaceae</taxon>
        <taxon>Jejubacter</taxon>
    </lineage>
</organism>
<feature type="region of interest" description="Disordered" evidence="1">
    <location>
        <begin position="40"/>
        <end position="61"/>
    </location>
</feature>
<dbReference type="EMBL" id="CP040428">
    <property type="protein sequence ID" value="QCT19127.1"/>
    <property type="molecule type" value="Genomic_DNA"/>
</dbReference>
<keyword evidence="2" id="KW-0472">Membrane</keyword>
<evidence type="ECO:0000313" key="3">
    <source>
        <dbReference type="EMBL" id="QCT19127.1"/>
    </source>
</evidence>
<reference evidence="3 4" key="1">
    <citation type="submission" date="2019-05" db="EMBL/GenBank/DDBJ databases">
        <title>Complete genome sequence of Izhakiella calystegiae KSNA2, an endophyte isolated from beach morning glory (Calystegia soldanella).</title>
        <authorList>
            <person name="Jiang L."/>
            <person name="Jeong J.C."/>
            <person name="Kim C.Y."/>
            <person name="Kim D.H."/>
            <person name="Kim S.W."/>
            <person name="Lee j."/>
        </authorList>
    </citation>
    <scope>NUCLEOTIDE SEQUENCE [LARGE SCALE GENOMIC DNA]</scope>
    <source>
        <strain evidence="3 4">KSNA2</strain>
    </source>
</reference>
<keyword evidence="2" id="KW-0812">Transmembrane</keyword>